<gene>
    <name evidence="2" type="ORF">ACFPEN_34295</name>
</gene>
<protein>
    <submittedName>
        <fullName evidence="2">Uncharacterized protein</fullName>
    </submittedName>
</protein>
<dbReference type="RefSeq" id="WP_417924343.1">
    <property type="nucleotide sequence ID" value="NZ_JBHSFS010000028.1"/>
</dbReference>
<feature type="compositionally biased region" description="Basic and acidic residues" evidence="1">
    <location>
        <begin position="7"/>
        <end position="17"/>
    </location>
</feature>
<name>A0ABV9BV17_9ACTN</name>
<evidence type="ECO:0000313" key="3">
    <source>
        <dbReference type="Proteomes" id="UP001595990"/>
    </source>
</evidence>
<keyword evidence="3" id="KW-1185">Reference proteome</keyword>
<dbReference type="Proteomes" id="UP001595990">
    <property type="component" value="Unassembled WGS sequence"/>
</dbReference>
<feature type="region of interest" description="Disordered" evidence="1">
    <location>
        <begin position="1"/>
        <end position="50"/>
    </location>
</feature>
<organism evidence="2 3">
    <name type="scientific">Streptomyces ehimensis</name>
    <dbReference type="NCBI Taxonomy" id="68195"/>
    <lineage>
        <taxon>Bacteria</taxon>
        <taxon>Bacillati</taxon>
        <taxon>Actinomycetota</taxon>
        <taxon>Actinomycetes</taxon>
        <taxon>Kitasatosporales</taxon>
        <taxon>Streptomycetaceae</taxon>
        <taxon>Streptomyces</taxon>
    </lineage>
</organism>
<reference evidence="3" key="1">
    <citation type="journal article" date="2019" name="Int. J. Syst. Evol. Microbiol.">
        <title>The Global Catalogue of Microorganisms (GCM) 10K type strain sequencing project: providing services to taxonomists for standard genome sequencing and annotation.</title>
        <authorList>
            <consortium name="The Broad Institute Genomics Platform"/>
            <consortium name="The Broad Institute Genome Sequencing Center for Infectious Disease"/>
            <person name="Wu L."/>
            <person name="Ma J."/>
        </authorList>
    </citation>
    <scope>NUCLEOTIDE SEQUENCE [LARGE SCALE GENOMIC DNA]</scope>
    <source>
        <strain evidence="3">CECT 8064</strain>
    </source>
</reference>
<evidence type="ECO:0000313" key="2">
    <source>
        <dbReference type="EMBL" id="MFC4517939.1"/>
    </source>
</evidence>
<proteinExistence type="predicted"/>
<evidence type="ECO:0000256" key="1">
    <source>
        <dbReference type="SAM" id="MobiDB-lite"/>
    </source>
</evidence>
<accession>A0ABV9BV17</accession>
<comment type="caution">
    <text evidence="2">The sequence shown here is derived from an EMBL/GenBank/DDBJ whole genome shotgun (WGS) entry which is preliminary data.</text>
</comment>
<sequence>MSIPLTEEERAVVDDGRAPSIACSSASPRWPPQLARPRKSSTPNLVDLCS</sequence>
<dbReference type="EMBL" id="JBHSFS010000028">
    <property type="protein sequence ID" value="MFC4517939.1"/>
    <property type="molecule type" value="Genomic_DNA"/>
</dbReference>